<evidence type="ECO:0000256" key="1">
    <source>
        <dbReference type="ARBA" id="ARBA00010641"/>
    </source>
</evidence>
<dbReference type="PANTHER" id="PTHR43133">
    <property type="entry name" value="RNA POLYMERASE ECF-TYPE SIGMA FACTO"/>
    <property type="match status" value="1"/>
</dbReference>
<feature type="compositionally biased region" description="Low complexity" evidence="6">
    <location>
        <begin position="34"/>
        <end position="47"/>
    </location>
</feature>
<keyword evidence="3" id="KW-0731">Sigma factor</keyword>
<dbReference type="Pfam" id="PF04542">
    <property type="entry name" value="Sigma70_r2"/>
    <property type="match status" value="1"/>
</dbReference>
<name>A0A6G9Y7K7_9NOCA</name>
<feature type="compositionally biased region" description="Basic residues" evidence="6">
    <location>
        <begin position="1"/>
        <end position="16"/>
    </location>
</feature>
<dbReference type="AlphaFoldDB" id="A0A6G9Y7K7"/>
<keyword evidence="4" id="KW-0238">DNA-binding</keyword>
<keyword evidence="5" id="KW-0804">Transcription</keyword>
<evidence type="ECO:0000313" key="9">
    <source>
        <dbReference type="EMBL" id="QIS09100.1"/>
    </source>
</evidence>
<dbReference type="Gene3D" id="1.10.10.10">
    <property type="entry name" value="Winged helix-like DNA-binding domain superfamily/Winged helix DNA-binding domain"/>
    <property type="match status" value="1"/>
</dbReference>
<dbReference type="PANTHER" id="PTHR43133:SF58">
    <property type="entry name" value="ECF RNA POLYMERASE SIGMA FACTOR SIGD"/>
    <property type="match status" value="1"/>
</dbReference>
<dbReference type="NCBIfam" id="TIGR02937">
    <property type="entry name" value="sigma70-ECF"/>
    <property type="match status" value="1"/>
</dbReference>
<keyword evidence="2" id="KW-0805">Transcription regulation</keyword>
<evidence type="ECO:0000313" key="10">
    <source>
        <dbReference type="Proteomes" id="UP000503540"/>
    </source>
</evidence>
<dbReference type="GO" id="GO:0016987">
    <property type="term" value="F:sigma factor activity"/>
    <property type="evidence" value="ECO:0007669"/>
    <property type="project" value="UniProtKB-KW"/>
</dbReference>
<evidence type="ECO:0000256" key="5">
    <source>
        <dbReference type="ARBA" id="ARBA00023163"/>
    </source>
</evidence>
<dbReference type="InterPro" id="IPR007627">
    <property type="entry name" value="RNA_pol_sigma70_r2"/>
</dbReference>
<dbReference type="Pfam" id="PF04545">
    <property type="entry name" value="Sigma70_r4"/>
    <property type="match status" value="1"/>
</dbReference>
<evidence type="ECO:0000256" key="4">
    <source>
        <dbReference type="ARBA" id="ARBA00023125"/>
    </source>
</evidence>
<dbReference type="GO" id="GO:0006352">
    <property type="term" value="P:DNA-templated transcription initiation"/>
    <property type="evidence" value="ECO:0007669"/>
    <property type="project" value="InterPro"/>
</dbReference>
<dbReference type="CDD" id="cd06171">
    <property type="entry name" value="Sigma70_r4"/>
    <property type="match status" value="1"/>
</dbReference>
<reference evidence="9 10" key="1">
    <citation type="journal article" date="2019" name="ACS Chem. Biol.">
        <title>Identification and Mobilization of a Cryptic Antibiotic Biosynthesis Gene Locus from a Human-Pathogenic Nocardia Isolate.</title>
        <authorList>
            <person name="Herisse M."/>
            <person name="Ishida K."/>
            <person name="Porter J.L."/>
            <person name="Howden B."/>
            <person name="Hertweck C."/>
            <person name="Stinear T.P."/>
            <person name="Pidot S.J."/>
        </authorList>
    </citation>
    <scope>NUCLEOTIDE SEQUENCE [LARGE SCALE GENOMIC DNA]</scope>
    <source>
        <strain evidence="9 10">AUSMDU00012717</strain>
    </source>
</reference>
<dbReference type="Gene3D" id="1.10.1740.10">
    <property type="match status" value="1"/>
</dbReference>
<dbReference type="InterPro" id="IPR036388">
    <property type="entry name" value="WH-like_DNA-bd_sf"/>
</dbReference>
<dbReference type="NCBIfam" id="NF007230">
    <property type="entry name" value="PRK09648.1"/>
    <property type="match status" value="1"/>
</dbReference>
<feature type="region of interest" description="Disordered" evidence="6">
    <location>
        <begin position="1"/>
        <end position="64"/>
    </location>
</feature>
<comment type="similarity">
    <text evidence="1">Belongs to the sigma-70 factor family. ECF subfamily.</text>
</comment>
<dbReference type="InterPro" id="IPR007630">
    <property type="entry name" value="RNA_pol_sigma70_r4"/>
</dbReference>
<evidence type="ECO:0000259" key="7">
    <source>
        <dbReference type="Pfam" id="PF04542"/>
    </source>
</evidence>
<evidence type="ECO:0000259" key="8">
    <source>
        <dbReference type="Pfam" id="PF04545"/>
    </source>
</evidence>
<protein>
    <submittedName>
        <fullName evidence="9">Sigma-70 family RNA polymerase sigma factor</fullName>
    </submittedName>
</protein>
<accession>A0A6G9Y7K7</accession>
<gene>
    <name evidence="9" type="ORF">F5544_05945</name>
</gene>
<keyword evidence="10" id="KW-1185">Reference proteome</keyword>
<organism evidence="9 10">
    <name type="scientific">Nocardia arthritidis</name>
    <dbReference type="NCBI Taxonomy" id="228602"/>
    <lineage>
        <taxon>Bacteria</taxon>
        <taxon>Bacillati</taxon>
        <taxon>Actinomycetota</taxon>
        <taxon>Actinomycetes</taxon>
        <taxon>Mycobacteriales</taxon>
        <taxon>Nocardiaceae</taxon>
        <taxon>Nocardia</taxon>
    </lineage>
</organism>
<dbReference type="InterPro" id="IPR014284">
    <property type="entry name" value="RNA_pol_sigma-70_dom"/>
</dbReference>
<dbReference type="EMBL" id="CP046172">
    <property type="protein sequence ID" value="QIS09100.1"/>
    <property type="molecule type" value="Genomic_DNA"/>
</dbReference>
<dbReference type="SUPFAM" id="SSF88659">
    <property type="entry name" value="Sigma3 and sigma4 domains of RNA polymerase sigma factors"/>
    <property type="match status" value="1"/>
</dbReference>
<proteinExistence type="inferred from homology"/>
<dbReference type="Proteomes" id="UP000503540">
    <property type="component" value="Chromosome"/>
</dbReference>
<dbReference type="InterPro" id="IPR013324">
    <property type="entry name" value="RNA_pol_sigma_r3/r4-like"/>
</dbReference>
<evidence type="ECO:0000256" key="6">
    <source>
        <dbReference type="SAM" id="MobiDB-lite"/>
    </source>
</evidence>
<dbReference type="SUPFAM" id="SSF88946">
    <property type="entry name" value="Sigma2 domain of RNA polymerase sigma factors"/>
    <property type="match status" value="1"/>
</dbReference>
<dbReference type="GO" id="GO:0003677">
    <property type="term" value="F:DNA binding"/>
    <property type="evidence" value="ECO:0007669"/>
    <property type="project" value="UniProtKB-KW"/>
</dbReference>
<sequence length="299" mass="32275">MSLGRKTIRKTTRPQHRSPISRTIRSRRRPCAPPASRAAGAGSGPSRADFRSNPGRILGKRREVASNPTVLPGCASRIAIVRPVPPLRRKHWSSPAVPLVTPGNSLTMTHTGEELDLAVAAAAQGDRSALAQVLEMIRPLVVRYCRARIGAAERGQLSADDVAQEVCLAVMTALPRYQDQGRPFMAFVYGIASHKVADAHRNASRNKAEAMAEVPDVISTDQGPEQRALESETSRQMNKLLATLPEKHREILILRLVMGLSAEETAVAVGSTAGAIRVAQHRALAKLKSQVARAGEMYG</sequence>
<feature type="domain" description="RNA polymerase sigma-70 region 4" evidence="8">
    <location>
        <begin position="240"/>
        <end position="288"/>
    </location>
</feature>
<dbReference type="KEGG" id="nah:F5544_05945"/>
<dbReference type="InterPro" id="IPR039425">
    <property type="entry name" value="RNA_pol_sigma-70-like"/>
</dbReference>
<feature type="domain" description="RNA polymerase sigma-70 region 2" evidence="7">
    <location>
        <begin position="136"/>
        <end position="205"/>
    </location>
</feature>
<evidence type="ECO:0000256" key="3">
    <source>
        <dbReference type="ARBA" id="ARBA00023082"/>
    </source>
</evidence>
<evidence type="ECO:0000256" key="2">
    <source>
        <dbReference type="ARBA" id="ARBA00023015"/>
    </source>
</evidence>
<dbReference type="InterPro" id="IPR013325">
    <property type="entry name" value="RNA_pol_sigma_r2"/>
</dbReference>